<dbReference type="SUPFAM" id="SSF82771">
    <property type="entry name" value="GIY-YIG endonuclease"/>
    <property type="match status" value="1"/>
</dbReference>
<evidence type="ECO:0000256" key="1">
    <source>
        <dbReference type="ARBA" id="ARBA00007435"/>
    </source>
</evidence>
<proteinExistence type="inferred from homology"/>
<feature type="domain" description="GIY-YIG" evidence="2">
    <location>
        <begin position="1"/>
        <end position="73"/>
    </location>
</feature>
<dbReference type="PANTHER" id="PTHR34477:SF1">
    <property type="entry name" value="UPF0213 PROTEIN YHBQ"/>
    <property type="match status" value="1"/>
</dbReference>
<comment type="caution">
    <text evidence="3">The sequence shown here is derived from an EMBL/GenBank/DDBJ whole genome shotgun (WGS) entry which is preliminary data.</text>
</comment>
<keyword evidence="3" id="KW-0378">Hydrolase</keyword>
<dbReference type="Pfam" id="PF01541">
    <property type="entry name" value="GIY-YIG"/>
    <property type="match status" value="1"/>
</dbReference>
<dbReference type="GO" id="GO:0004519">
    <property type="term" value="F:endonuclease activity"/>
    <property type="evidence" value="ECO:0007669"/>
    <property type="project" value="UniProtKB-KW"/>
</dbReference>
<dbReference type="CDD" id="cd10456">
    <property type="entry name" value="GIY-YIG_UPF0213"/>
    <property type="match status" value="1"/>
</dbReference>
<organism evidence="3 4">
    <name type="scientific">Celerinatantimonas diazotrophica</name>
    <dbReference type="NCBI Taxonomy" id="412034"/>
    <lineage>
        <taxon>Bacteria</taxon>
        <taxon>Pseudomonadati</taxon>
        <taxon>Pseudomonadota</taxon>
        <taxon>Gammaproteobacteria</taxon>
        <taxon>Celerinatantimonadaceae</taxon>
        <taxon>Celerinatantimonas</taxon>
    </lineage>
</organism>
<dbReference type="InterPro" id="IPR050190">
    <property type="entry name" value="UPF0213_domain"/>
</dbReference>
<evidence type="ECO:0000313" key="4">
    <source>
        <dbReference type="Proteomes" id="UP000295565"/>
    </source>
</evidence>
<dbReference type="EMBL" id="SMGD01000007">
    <property type="protein sequence ID" value="TCK60357.1"/>
    <property type="molecule type" value="Genomic_DNA"/>
</dbReference>
<dbReference type="InterPro" id="IPR000305">
    <property type="entry name" value="GIY-YIG_endonuc"/>
</dbReference>
<dbReference type="InterPro" id="IPR035901">
    <property type="entry name" value="GIY-YIG_endonuc_sf"/>
</dbReference>
<dbReference type="Gene3D" id="3.40.1440.10">
    <property type="entry name" value="GIY-YIG endonuclease"/>
    <property type="match status" value="1"/>
</dbReference>
<dbReference type="PROSITE" id="PS50164">
    <property type="entry name" value="GIY_YIG"/>
    <property type="match status" value="1"/>
</dbReference>
<keyword evidence="4" id="KW-1185">Reference proteome</keyword>
<comment type="similarity">
    <text evidence="1">Belongs to the UPF0213 family.</text>
</comment>
<evidence type="ECO:0000259" key="2">
    <source>
        <dbReference type="PROSITE" id="PS50164"/>
    </source>
</evidence>
<protein>
    <submittedName>
        <fullName evidence="3">Putative endonuclease</fullName>
    </submittedName>
</protein>
<name>A0A4R1K8N8_9GAMM</name>
<dbReference type="Proteomes" id="UP000295565">
    <property type="component" value="Unassembled WGS sequence"/>
</dbReference>
<dbReference type="PANTHER" id="PTHR34477">
    <property type="entry name" value="UPF0213 PROTEIN YHBQ"/>
    <property type="match status" value="1"/>
</dbReference>
<keyword evidence="3" id="KW-0255">Endonuclease</keyword>
<reference evidence="3 4" key="1">
    <citation type="submission" date="2019-03" db="EMBL/GenBank/DDBJ databases">
        <title>Genomic Encyclopedia of Type Strains, Phase IV (KMG-IV): sequencing the most valuable type-strain genomes for metagenomic binning, comparative biology and taxonomic classification.</title>
        <authorList>
            <person name="Goeker M."/>
        </authorList>
    </citation>
    <scope>NUCLEOTIDE SEQUENCE [LARGE SCALE GENOMIC DNA]</scope>
    <source>
        <strain evidence="3 4">DSM 18577</strain>
    </source>
</reference>
<sequence>MYLIRTVSNSLYTGVTTDVARRFAEHQNGHKGAKYLRGKGPLTLVYYTPCQSKQHAFSWESFIKRWPKSTKEALVNSQLPLSVFASQFGLSMKFS</sequence>
<evidence type="ECO:0000313" key="3">
    <source>
        <dbReference type="EMBL" id="TCK60357.1"/>
    </source>
</evidence>
<gene>
    <name evidence="3" type="ORF">EV690_0587</name>
</gene>
<accession>A0A4R1K8N8</accession>
<dbReference type="AlphaFoldDB" id="A0A4R1K8N8"/>
<keyword evidence="3" id="KW-0540">Nuclease</keyword>